<evidence type="ECO:0000313" key="1">
    <source>
        <dbReference type="EMBL" id="ACL71617.1"/>
    </source>
</evidence>
<dbReference type="AlphaFoldDB" id="B8GL99"/>
<dbReference type="OrthoDB" id="5794343at2"/>
<dbReference type="eggNOG" id="ENOG5032A39">
    <property type="taxonomic scope" value="Bacteria"/>
</dbReference>
<protein>
    <submittedName>
        <fullName evidence="1">Uncharacterized protein</fullName>
    </submittedName>
</protein>
<dbReference type="KEGG" id="tgr:Tgr7_0520"/>
<gene>
    <name evidence="1" type="ordered locus">Tgr7_0520</name>
</gene>
<reference evidence="1 2" key="1">
    <citation type="journal article" date="2011" name="Stand. Genomic Sci.">
        <title>Complete genome sequence of 'Thioalkalivibrio sulfidophilus' HL-EbGr7.</title>
        <authorList>
            <person name="Muyzer G."/>
            <person name="Sorokin D.Y."/>
            <person name="Mavromatis K."/>
            <person name="Lapidus A."/>
            <person name="Clum A."/>
            <person name="Ivanova N."/>
            <person name="Pati A."/>
            <person name="d'Haeseleer P."/>
            <person name="Woyke T."/>
            <person name="Kyrpides N.C."/>
        </authorList>
    </citation>
    <scope>NUCLEOTIDE SEQUENCE [LARGE SCALE GENOMIC DNA]</scope>
    <source>
        <strain evidence="1 2">HL-EbGR7</strain>
    </source>
</reference>
<proteinExistence type="predicted"/>
<dbReference type="Proteomes" id="UP000002383">
    <property type="component" value="Chromosome"/>
</dbReference>
<dbReference type="RefSeq" id="WP_012637105.1">
    <property type="nucleotide sequence ID" value="NC_011901.1"/>
</dbReference>
<organism evidence="1 2">
    <name type="scientific">Thioalkalivibrio sulfidiphilus (strain HL-EbGR7)</name>
    <dbReference type="NCBI Taxonomy" id="396588"/>
    <lineage>
        <taxon>Bacteria</taxon>
        <taxon>Pseudomonadati</taxon>
        <taxon>Pseudomonadota</taxon>
        <taxon>Gammaproteobacteria</taxon>
        <taxon>Chromatiales</taxon>
        <taxon>Ectothiorhodospiraceae</taxon>
        <taxon>Thioalkalivibrio</taxon>
    </lineage>
</organism>
<dbReference type="HOGENOM" id="CLU_141680_0_0_6"/>
<keyword evidence="2" id="KW-1185">Reference proteome</keyword>
<accession>B8GL99</accession>
<evidence type="ECO:0000313" key="2">
    <source>
        <dbReference type="Proteomes" id="UP000002383"/>
    </source>
</evidence>
<dbReference type="STRING" id="396588.Tgr7_0520"/>
<name>B8GL99_THISH</name>
<sequence length="136" mass="16012">MDSDEEFIRHRELAFRGPHRDNDQARAACLLLSDTDAVQEVRVLGPNRLVVTYDLRQVTYSELESALTEMGFHLDNSLVIKIKRALYNYSEDTIRANLGIPSQCFGNCARKIFINHYRQHEHGCRDHRPRHWREYL</sequence>
<dbReference type="EMBL" id="CP001339">
    <property type="protein sequence ID" value="ACL71617.1"/>
    <property type="molecule type" value="Genomic_DNA"/>
</dbReference>